<name>A0A286UU32_9AGAM</name>
<feature type="region of interest" description="Disordered" evidence="1">
    <location>
        <begin position="1"/>
        <end position="43"/>
    </location>
</feature>
<evidence type="ECO:0000313" key="2">
    <source>
        <dbReference type="EMBL" id="PAV23110.1"/>
    </source>
</evidence>
<proteinExistence type="predicted"/>
<dbReference type="InParanoid" id="A0A286UU32"/>
<dbReference type="EMBL" id="NBII01000001">
    <property type="protein sequence ID" value="PAV23110.1"/>
    <property type="molecule type" value="Genomic_DNA"/>
</dbReference>
<comment type="caution">
    <text evidence="2">The sequence shown here is derived from an EMBL/GenBank/DDBJ whole genome shotgun (WGS) entry which is preliminary data.</text>
</comment>
<organism evidence="2 3">
    <name type="scientific">Pyrrhoderma noxium</name>
    <dbReference type="NCBI Taxonomy" id="2282107"/>
    <lineage>
        <taxon>Eukaryota</taxon>
        <taxon>Fungi</taxon>
        <taxon>Dikarya</taxon>
        <taxon>Basidiomycota</taxon>
        <taxon>Agaricomycotina</taxon>
        <taxon>Agaricomycetes</taxon>
        <taxon>Hymenochaetales</taxon>
        <taxon>Hymenochaetaceae</taxon>
        <taxon>Pyrrhoderma</taxon>
    </lineage>
</organism>
<accession>A0A286UU32</accession>
<sequence>MAYKTSRDYNGPPPTVRPVTVKQRSNPPAPSIAQNRPVARAPTKDTREIYGNTELPRISNPTVSRVQNAPIIGRSRSPDAEYQASHQRQLTEAQLQDQRQAALDSQFRQIKNSVAKAIHILEESQRSLQDEGVNEQIKSQIRERVYKYKKRDVLRLKEIDIETPDALTRQRRKLRARRDIVNVSWKEKCKLSIRLSTAEIIGKTVDMFKVLKGALEQYTDRVGTRELQACKDAYNGFLRMKKVAVKMEMIDWKASTYTETALRDMLTEDESRPLTPADLWSEDELQRVRAAKLCYTYCYGAWNRQYKRTIENKEDVHDFRSFSMNLAEITGRLDTKLNEHSAMGMMPAPDYTNLAPL</sequence>
<keyword evidence="3" id="KW-1185">Reference proteome</keyword>
<protein>
    <submittedName>
        <fullName evidence="2">Uncharacterized protein</fullName>
    </submittedName>
</protein>
<gene>
    <name evidence="2" type="ORF">PNOK_0017700</name>
</gene>
<evidence type="ECO:0000256" key="1">
    <source>
        <dbReference type="SAM" id="MobiDB-lite"/>
    </source>
</evidence>
<evidence type="ECO:0000313" key="3">
    <source>
        <dbReference type="Proteomes" id="UP000217199"/>
    </source>
</evidence>
<reference evidence="2 3" key="1">
    <citation type="journal article" date="2017" name="Mol. Ecol.">
        <title>Comparative and population genomic landscape of Phellinus noxius: A hypervariable fungus causing root rot in trees.</title>
        <authorList>
            <person name="Chung C.L."/>
            <person name="Lee T.J."/>
            <person name="Akiba M."/>
            <person name="Lee H.H."/>
            <person name="Kuo T.H."/>
            <person name="Liu D."/>
            <person name="Ke H.M."/>
            <person name="Yokoi T."/>
            <person name="Roa M.B."/>
            <person name="Lu M.J."/>
            <person name="Chang Y.Y."/>
            <person name="Ann P.J."/>
            <person name="Tsai J.N."/>
            <person name="Chen C.Y."/>
            <person name="Tzean S.S."/>
            <person name="Ota Y."/>
            <person name="Hattori T."/>
            <person name="Sahashi N."/>
            <person name="Liou R.F."/>
            <person name="Kikuchi T."/>
            <person name="Tsai I.J."/>
        </authorList>
    </citation>
    <scope>NUCLEOTIDE SEQUENCE [LARGE SCALE GENOMIC DNA]</scope>
    <source>
        <strain evidence="2 3">FFPRI411160</strain>
    </source>
</reference>
<dbReference type="AlphaFoldDB" id="A0A286UU32"/>
<dbReference type="Proteomes" id="UP000217199">
    <property type="component" value="Unassembled WGS sequence"/>
</dbReference>